<evidence type="ECO:0000313" key="3">
    <source>
        <dbReference type="EMBL" id="MFD1538615.1"/>
    </source>
</evidence>
<dbReference type="InterPro" id="IPR004352">
    <property type="entry name" value="GH114_TIM-barrel"/>
</dbReference>
<accession>A0ABW4G7S8</accession>
<dbReference type="PANTHER" id="PTHR35273:SF2">
    <property type="entry name" value="ALPHA-GALACTOSIDASE"/>
    <property type="match status" value="1"/>
</dbReference>
<feature type="domain" description="Glycoside-hydrolase family GH114 TIM-barrel" evidence="2">
    <location>
        <begin position="42"/>
        <end position="254"/>
    </location>
</feature>
<evidence type="ECO:0000256" key="1">
    <source>
        <dbReference type="SAM" id="SignalP"/>
    </source>
</evidence>
<sequence length="267" mass="28289">MSPTRRCLSAAAALTAAVAALAATPSTASAAAFTPPPTHAGFDYQIGGAYTPPSGVTVVSRDRSAAPAAGLYNICYVNAFQVQPGEEKDWDSDLLLRDANGKVVIDEDWGEALLDLRTDAKRQRVAAKVNSWITGCKTKGYQAIEPDNYDSYTRSKSLLTASNAQAYIRLLSSHAHSQGLAIAQKNTSELAGSRTANGLDFAVAEECGQYKECGDYTAAFGNNVIVIEYTATGLSRACSGWGTKLSIVRRDVDVSPKGSSGYVRKTC</sequence>
<protein>
    <submittedName>
        <fullName evidence="3">Endo alpha-1,4 polygalactosaminidase</fullName>
    </submittedName>
</protein>
<evidence type="ECO:0000259" key="2">
    <source>
        <dbReference type="Pfam" id="PF03537"/>
    </source>
</evidence>
<name>A0ABW4G7S8_9ACTN</name>
<evidence type="ECO:0000313" key="4">
    <source>
        <dbReference type="Proteomes" id="UP001597097"/>
    </source>
</evidence>
<dbReference type="RefSeq" id="WP_219527393.1">
    <property type="nucleotide sequence ID" value="NZ_JAHKRM010000002.1"/>
</dbReference>
<dbReference type="Proteomes" id="UP001597097">
    <property type="component" value="Unassembled WGS sequence"/>
</dbReference>
<proteinExistence type="predicted"/>
<organism evidence="3 4">
    <name type="scientific">Nonomuraea guangzhouensis</name>
    <dbReference type="NCBI Taxonomy" id="1291555"/>
    <lineage>
        <taxon>Bacteria</taxon>
        <taxon>Bacillati</taxon>
        <taxon>Actinomycetota</taxon>
        <taxon>Actinomycetes</taxon>
        <taxon>Streptosporangiales</taxon>
        <taxon>Streptosporangiaceae</taxon>
        <taxon>Nonomuraea</taxon>
    </lineage>
</organism>
<dbReference type="Pfam" id="PF03537">
    <property type="entry name" value="Glyco_hydro_114"/>
    <property type="match status" value="1"/>
</dbReference>
<dbReference type="InterPro" id="IPR006311">
    <property type="entry name" value="TAT_signal"/>
</dbReference>
<keyword evidence="1" id="KW-0732">Signal</keyword>
<feature type="chain" id="PRO_5046440356" evidence="1">
    <location>
        <begin position="23"/>
        <end position="267"/>
    </location>
</feature>
<dbReference type="EMBL" id="JBHUCM010000013">
    <property type="protein sequence ID" value="MFD1538615.1"/>
    <property type="molecule type" value="Genomic_DNA"/>
</dbReference>
<dbReference type="PANTHER" id="PTHR35273">
    <property type="entry name" value="ALPHA-1,4 POLYGALACTOSAMINIDASE, PUTATIVE (AFU_ORTHOLOGUE AFUA_3G07890)-RELATED"/>
    <property type="match status" value="1"/>
</dbReference>
<gene>
    <name evidence="3" type="ORF">ACFSJ0_16280</name>
</gene>
<reference evidence="4" key="1">
    <citation type="journal article" date="2019" name="Int. J. Syst. Evol. Microbiol.">
        <title>The Global Catalogue of Microorganisms (GCM) 10K type strain sequencing project: providing services to taxonomists for standard genome sequencing and annotation.</title>
        <authorList>
            <consortium name="The Broad Institute Genomics Platform"/>
            <consortium name="The Broad Institute Genome Sequencing Center for Infectious Disease"/>
            <person name="Wu L."/>
            <person name="Ma J."/>
        </authorList>
    </citation>
    <scope>NUCLEOTIDE SEQUENCE [LARGE SCALE GENOMIC DNA]</scope>
    <source>
        <strain evidence="4">CGMCC 1.15399</strain>
    </source>
</reference>
<dbReference type="PROSITE" id="PS51318">
    <property type="entry name" value="TAT"/>
    <property type="match status" value="1"/>
</dbReference>
<feature type="signal peptide" evidence="1">
    <location>
        <begin position="1"/>
        <end position="22"/>
    </location>
</feature>
<comment type="caution">
    <text evidence="3">The sequence shown here is derived from an EMBL/GenBank/DDBJ whole genome shotgun (WGS) entry which is preliminary data.</text>
</comment>
<keyword evidence="4" id="KW-1185">Reference proteome</keyword>